<feature type="compositionally biased region" description="Basic and acidic residues" evidence="5">
    <location>
        <begin position="333"/>
        <end position="345"/>
    </location>
</feature>
<name>A0AAN6QJ49_9PEZI</name>
<evidence type="ECO:0000256" key="5">
    <source>
        <dbReference type="SAM" id="MobiDB-lite"/>
    </source>
</evidence>
<dbReference type="GO" id="GO:0016020">
    <property type="term" value="C:membrane"/>
    <property type="evidence" value="ECO:0007669"/>
    <property type="project" value="UniProtKB-SubCell"/>
</dbReference>
<evidence type="ECO:0000256" key="3">
    <source>
        <dbReference type="ARBA" id="ARBA00022989"/>
    </source>
</evidence>
<dbReference type="GeneID" id="89941233"/>
<dbReference type="PANTHER" id="PTHR31465:SF13">
    <property type="entry name" value="RTA1 DOMAIN PROTEIN-RELATED"/>
    <property type="match status" value="1"/>
</dbReference>
<comment type="subcellular location">
    <subcellularLocation>
        <location evidence="1">Membrane</location>
        <topology evidence="1">Multi-pass membrane protein</topology>
    </subcellularLocation>
</comment>
<feature type="transmembrane region" description="Helical" evidence="6">
    <location>
        <begin position="76"/>
        <end position="97"/>
    </location>
</feature>
<dbReference type="AlphaFoldDB" id="A0AAN6QJ49"/>
<evidence type="ECO:0000313" key="7">
    <source>
        <dbReference type="EMBL" id="KAK4108217.1"/>
    </source>
</evidence>
<feature type="transmembrane region" description="Helical" evidence="6">
    <location>
        <begin position="118"/>
        <end position="139"/>
    </location>
</feature>
<keyword evidence="4 6" id="KW-0472">Membrane</keyword>
<feature type="transmembrane region" description="Helical" evidence="6">
    <location>
        <begin position="159"/>
        <end position="180"/>
    </location>
</feature>
<gene>
    <name evidence="7" type="ORF">N656DRAFT_792735</name>
</gene>
<sequence length="359" mass="40063">METGEYVPGSVYFYAPNKGAPVFFAVGFCLSGLFHIYQCIHYQSWRLTGLYVFCSILFTAGFIVREIGAFDYGNLVKYIVSICLIYAAPPILELANYNILGRILYYVPYHSPIHPGRVITTFAFISFIVEALNGTGVSYSVNQSLSSSQQEIGRSLLKAALVIQLGVLFLFLLLAGTFHVRCRRAGLCGGKNPDNPNGKKLASALYTLYASTTLLGVRTIFRVVEYFAIAQHNFWEPGLDPSSLSVVIRYEWYFYVFEASLMLVNHVMINLRHPRRYLPKSAKTYLSVLDGKTDVTGPGYEDGRPFWQTLVDPFNLAGLVTGGKSERQKRFWEEEGGRGGDHDAAVKGSQNLKMGDDTV</sequence>
<dbReference type="InterPro" id="IPR007568">
    <property type="entry name" value="RTA1"/>
</dbReference>
<evidence type="ECO:0008006" key="9">
    <source>
        <dbReference type="Google" id="ProtNLM"/>
    </source>
</evidence>
<accession>A0AAN6QJ49</accession>
<organism evidence="7 8">
    <name type="scientific">Canariomyces notabilis</name>
    <dbReference type="NCBI Taxonomy" id="2074819"/>
    <lineage>
        <taxon>Eukaryota</taxon>
        <taxon>Fungi</taxon>
        <taxon>Dikarya</taxon>
        <taxon>Ascomycota</taxon>
        <taxon>Pezizomycotina</taxon>
        <taxon>Sordariomycetes</taxon>
        <taxon>Sordariomycetidae</taxon>
        <taxon>Sordariales</taxon>
        <taxon>Chaetomiaceae</taxon>
        <taxon>Canariomyces</taxon>
    </lineage>
</organism>
<dbReference type="Proteomes" id="UP001302812">
    <property type="component" value="Unassembled WGS sequence"/>
</dbReference>
<dbReference type="EMBL" id="MU853365">
    <property type="protein sequence ID" value="KAK4108217.1"/>
    <property type="molecule type" value="Genomic_DNA"/>
</dbReference>
<proteinExistence type="predicted"/>
<keyword evidence="3 6" id="KW-1133">Transmembrane helix</keyword>
<dbReference type="RefSeq" id="XP_064665787.1">
    <property type="nucleotide sequence ID" value="XM_064817108.1"/>
</dbReference>
<reference evidence="7" key="2">
    <citation type="submission" date="2023-05" db="EMBL/GenBank/DDBJ databases">
        <authorList>
            <consortium name="Lawrence Berkeley National Laboratory"/>
            <person name="Steindorff A."/>
            <person name="Hensen N."/>
            <person name="Bonometti L."/>
            <person name="Westerberg I."/>
            <person name="Brannstrom I.O."/>
            <person name="Guillou S."/>
            <person name="Cros-Aarteil S."/>
            <person name="Calhoun S."/>
            <person name="Haridas S."/>
            <person name="Kuo A."/>
            <person name="Mondo S."/>
            <person name="Pangilinan J."/>
            <person name="Riley R."/>
            <person name="Labutti K."/>
            <person name="Andreopoulos B."/>
            <person name="Lipzen A."/>
            <person name="Chen C."/>
            <person name="Yanf M."/>
            <person name="Daum C."/>
            <person name="Ng V."/>
            <person name="Clum A."/>
            <person name="Ohm R."/>
            <person name="Martin F."/>
            <person name="Silar P."/>
            <person name="Natvig D."/>
            <person name="Lalanne C."/>
            <person name="Gautier V."/>
            <person name="Ament-Velasquez S.L."/>
            <person name="Kruys A."/>
            <person name="Hutchinson M.I."/>
            <person name="Powell A.J."/>
            <person name="Barry K."/>
            <person name="Miller A.N."/>
            <person name="Grigoriev I.V."/>
            <person name="Debuchy R."/>
            <person name="Gladieux P."/>
            <person name="Thoren M.H."/>
            <person name="Johannesson H."/>
        </authorList>
    </citation>
    <scope>NUCLEOTIDE SEQUENCE</scope>
    <source>
        <strain evidence="7">CBS 508.74</strain>
    </source>
</reference>
<reference evidence="7" key="1">
    <citation type="journal article" date="2023" name="Mol. Phylogenet. Evol.">
        <title>Genome-scale phylogeny and comparative genomics of the fungal order Sordariales.</title>
        <authorList>
            <person name="Hensen N."/>
            <person name="Bonometti L."/>
            <person name="Westerberg I."/>
            <person name="Brannstrom I.O."/>
            <person name="Guillou S."/>
            <person name="Cros-Aarteil S."/>
            <person name="Calhoun S."/>
            <person name="Haridas S."/>
            <person name="Kuo A."/>
            <person name="Mondo S."/>
            <person name="Pangilinan J."/>
            <person name="Riley R."/>
            <person name="LaButti K."/>
            <person name="Andreopoulos B."/>
            <person name="Lipzen A."/>
            <person name="Chen C."/>
            <person name="Yan M."/>
            <person name="Daum C."/>
            <person name="Ng V."/>
            <person name="Clum A."/>
            <person name="Steindorff A."/>
            <person name="Ohm R.A."/>
            <person name="Martin F."/>
            <person name="Silar P."/>
            <person name="Natvig D.O."/>
            <person name="Lalanne C."/>
            <person name="Gautier V."/>
            <person name="Ament-Velasquez S.L."/>
            <person name="Kruys A."/>
            <person name="Hutchinson M.I."/>
            <person name="Powell A.J."/>
            <person name="Barry K."/>
            <person name="Miller A.N."/>
            <person name="Grigoriev I.V."/>
            <person name="Debuchy R."/>
            <person name="Gladieux P."/>
            <person name="Hiltunen Thoren M."/>
            <person name="Johannesson H."/>
        </authorList>
    </citation>
    <scope>NUCLEOTIDE SEQUENCE</scope>
    <source>
        <strain evidence="7">CBS 508.74</strain>
    </source>
</reference>
<evidence type="ECO:0000256" key="2">
    <source>
        <dbReference type="ARBA" id="ARBA00022692"/>
    </source>
</evidence>
<keyword evidence="8" id="KW-1185">Reference proteome</keyword>
<comment type="caution">
    <text evidence="7">The sequence shown here is derived from an EMBL/GenBank/DDBJ whole genome shotgun (WGS) entry which is preliminary data.</text>
</comment>
<keyword evidence="2 6" id="KW-0812">Transmembrane</keyword>
<dbReference type="PANTHER" id="PTHR31465">
    <property type="entry name" value="PROTEIN RTA1-RELATED"/>
    <property type="match status" value="1"/>
</dbReference>
<protein>
    <recommendedName>
        <fullName evidence="9">RTA1 domain protein</fullName>
    </recommendedName>
</protein>
<feature type="transmembrane region" description="Helical" evidence="6">
    <location>
        <begin position="20"/>
        <end position="40"/>
    </location>
</feature>
<evidence type="ECO:0000256" key="4">
    <source>
        <dbReference type="ARBA" id="ARBA00023136"/>
    </source>
</evidence>
<evidence type="ECO:0000313" key="8">
    <source>
        <dbReference type="Proteomes" id="UP001302812"/>
    </source>
</evidence>
<evidence type="ECO:0000256" key="6">
    <source>
        <dbReference type="SAM" id="Phobius"/>
    </source>
</evidence>
<dbReference type="Pfam" id="PF04479">
    <property type="entry name" value="RTA1"/>
    <property type="match status" value="1"/>
</dbReference>
<feature type="transmembrane region" description="Helical" evidence="6">
    <location>
        <begin position="47"/>
        <end position="64"/>
    </location>
</feature>
<evidence type="ECO:0000256" key="1">
    <source>
        <dbReference type="ARBA" id="ARBA00004141"/>
    </source>
</evidence>
<feature type="region of interest" description="Disordered" evidence="5">
    <location>
        <begin position="333"/>
        <end position="359"/>
    </location>
</feature>